<dbReference type="GO" id="GO:0031347">
    <property type="term" value="P:regulation of defense response"/>
    <property type="evidence" value="ECO:0007669"/>
    <property type="project" value="UniProtKB-UniRule"/>
</dbReference>
<dbReference type="GO" id="GO:0009611">
    <property type="term" value="P:response to wounding"/>
    <property type="evidence" value="ECO:0007669"/>
    <property type="project" value="UniProtKB-UniRule"/>
</dbReference>
<evidence type="ECO:0000256" key="2">
    <source>
        <dbReference type="RuleBase" id="RU369065"/>
    </source>
</evidence>
<dbReference type="SMART" id="SM00979">
    <property type="entry name" value="TIFY"/>
    <property type="match status" value="1"/>
</dbReference>
<comment type="similarity">
    <text evidence="1 2">Belongs to the TIFY/JAZ family.</text>
</comment>
<dbReference type="GeneID" id="101491099"/>
<evidence type="ECO:0000313" key="5">
    <source>
        <dbReference type="RefSeq" id="XP_004511742.1"/>
    </source>
</evidence>
<dbReference type="AlphaFoldDB" id="A0A1S2YY08"/>
<organism evidence="4 5">
    <name type="scientific">Cicer arietinum</name>
    <name type="common">Chickpea</name>
    <name type="synonym">Garbanzo</name>
    <dbReference type="NCBI Taxonomy" id="3827"/>
    <lineage>
        <taxon>Eukaryota</taxon>
        <taxon>Viridiplantae</taxon>
        <taxon>Streptophyta</taxon>
        <taxon>Embryophyta</taxon>
        <taxon>Tracheophyta</taxon>
        <taxon>Spermatophyta</taxon>
        <taxon>Magnoliopsida</taxon>
        <taxon>eudicotyledons</taxon>
        <taxon>Gunneridae</taxon>
        <taxon>Pentapetalae</taxon>
        <taxon>rosids</taxon>
        <taxon>fabids</taxon>
        <taxon>Fabales</taxon>
        <taxon>Fabaceae</taxon>
        <taxon>Papilionoideae</taxon>
        <taxon>50 kb inversion clade</taxon>
        <taxon>NPAAA clade</taxon>
        <taxon>Hologalegina</taxon>
        <taxon>IRL clade</taxon>
        <taxon>Cicereae</taxon>
        <taxon>Cicer</taxon>
    </lineage>
</organism>
<sequence>MNHHHNLTPINFLSHQLPYHPPLFLQPMIPNSANFSVMKDSINKEAICEQMTIFYDGKVFVFDDIPAEKAKEIMSFSTKGIISQNQNNYTHTFVHDHPQVPSIPIIYDLPMTRKASLHRFLEKRKDRIAGRAPYQTSKSATLNKPIDESMAWLSLAPQSPQDNKSECSSSSVLF</sequence>
<keyword evidence="2" id="KW-1184">Jasmonic acid signaling pathway</keyword>
<dbReference type="Pfam" id="PF09425">
    <property type="entry name" value="Jas_motif"/>
    <property type="match status" value="1"/>
</dbReference>
<dbReference type="GO" id="GO:2000022">
    <property type="term" value="P:regulation of jasmonic acid mediated signaling pathway"/>
    <property type="evidence" value="ECO:0007669"/>
    <property type="project" value="UniProtKB-UniRule"/>
</dbReference>
<reference evidence="4" key="1">
    <citation type="journal article" date="2013" name="Nat. Biotechnol.">
        <title>Draft genome sequence of chickpea (Cicer arietinum) provides a resource for trait improvement.</title>
        <authorList>
            <person name="Varshney R.K."/>
            <person name="Song C."/>
            <person name="Saxena R.K."/>
            <person name="Azam S."/>
            <person name="Yu S."/>
            <person name="Sharpe A.G."/>
            <person name="Cannon S."/>
            <person name="Baek J."/>
            <person name="Rosen B.D."/>
            <person name="Tar'an B."/>
            <person name="Millan T."/>
            <person name="Zhang X."/>
            <person name="Ramsay L.D."/>
            <person name="Iwata A."/>
            <person name="Wang Y."/>
            <person name="Nelson W."/>
            <person name="Farmer A.D."/>
            <person name="Gaur P.M."/>
            <person name="Soderlund C."/>
            <person name="Penmetsa R.V."/>
            <person name="Xu C."/>
            <person name="Bharti A.K."/>
            <person name="He W."/>
            <person name="Winter P."/>
            <person name="Zhao S."/>
            <person name="Hane J.K."/>
            <person name="Carrasquilla-Garcia N."/>
            <person name="Condie J.A."/>
            <person name="Upadhyaya H.D."/>
            <person name="Luo M.C."/>
            <person name="Thudi M."/>
            <person name="Gowda C.L."/>
            <person name="Singh N.P."/>
            <person name="Lichtenzveig J."/>
            <person name="Gali K.K."/>
            <person name="Rubio J."/>
            <person name="Nadarajan N."/>
            <person name="Dolezel J."/>
            <person name="Bansal K.C."/>
            <person name="Xu X."/>
            <person name="Edwards D."/>
            <person name="Zhang G."/>
            <person name="Kahl G."/>
            <person name="Gil J."/>
            <person name="Singh K.B."/>
            <person name="Datta S.K."/>
            <person name="Jackson S.A."/>
            <person name="Wang J."/>
            <person name="Cook D.R."/>
        </authorList>
    </citation>
    <scope>NUCLEOTIDE SEQUENCE [LARGE SCALE GENOMIC DNA]</scope>
    <source>
        <strain evidence="4">cv. CDC Frontier</strain>
    </source>
</reference>
<dbReference type="InterPro" id="IPR010399">
    <property type="entry name" value="Tify_dom"/>
</dbReference>
<feature type="domain" description="Tify" evidence="3">
    <location>
        <begin position="44"/>
        <end position="79"/>
    </location>
</feature>
<dbReference type="PROSITE" id="PS51320">
    <property type="entry name" value="TIFY"/>
    <property type="match status" value="1"/>
</dbReference>
<dbReference type="GO" id="GO:0005634">
    <property type="term" value="C:nucleus"/>
    <property type="evidence" value="ECO:0007669"/>
    <property type="project" value="UniProtKB-SubCell"/>
</dbReference>
<dbReference type="Proteomes" id="UP000087171">
    <property type="component" value="Chromosome Ca8"/>
</dbReference>
<keyword evidence="4" id="KW-1185">Reference proteome</keyword>
<keyword evidence="2" id="KW-0539">Nucleus</keyword>
<dbReference type="Pfam" id="PF06200">
    <property type="entry name" value="tify"/>
    <property type="match status" value="1"/>
</dbReference>
<dbReference type="PANTHER" id="PTHR33077">
    <property type="entry name" value="PROTEIN TIFY 4A-RELATED-RELATED"/>
    <property type="match status" value="1"/>
</dbReference>
<comment type="domain">
    <text evidence="2">The jas domain is required for interaction with COI1.</text>
</comment>
<dbReference type="InterPro" id="IPR018467">
    <property type="entry name" value="CCT_CS"/>
</dbReference>
<evidence type="ECO:0000313" key="4">
    <source>
        <dbReference type="Proteomes" id="UP000087171"/>
    </source>
</evidence>
<evidence type="ECO:0000256" key="1">
    <source>
        <dbReference type="ARBA" id="ARBA00008614"/>
    </source>
</evidence>
<protein>
    <recommendedName>
        <fullName evidence="2">Protein TIFY</fullName>
    </recommendedName>
    <alternativeName>
        <fullName evidence="2">Jasmonate ZIM domain-containing protein</fullName>
    </alternativeName>
</protein>
<comment type="function">
    <text evidence="2">Repressor of jasmonate responses.</text>
</comment>
<gene>
    <name evidence="5" type="primary">LOC101491099</name>
</gene>
<accession>A0A1S2YY08</accession>
<dbReference type="PANTHER" id="PTHR33077:SF140">
    <property type="entry name" value="PROTEIN TIFY 10B"/>
    <property type="match status" value="1"/>
</dbReference>
<dbReference type="KEGG" id="cam:101491099"/>
<dbReference type="PaxDb" id="3827-XP_004511742.1"/>
<dbReference type="RefSeq" id="XP_004511742.1">
    <property type="nucleotide sequence ID" value="XM_004511685.3"/>
</dbReference>
<reference evidence="5" key="2">
    <citation type="submission" date="2025-08" db="UniProtKB">
        <authorList>
            <consortium name="RefSeq"/>
        </authorList>
    </citation>
    <scope>IDENTIFICATION</scope>
    <source>
        <tissue evidence="5">Etiolated seedlings</tissue>
    </source>
</reference>
<proteinExistence type="inferred from homology"/>
<dbReference type="STRING" id="3827.A0A1S2YY08"/>
<name>A0A1S2YY08_CICAR</name>
<dbReference type="InterPro" id="IPR040390">
    <property type="entry name" value="TIFY/JAZ"/>
</dbReference>
<comment type="subcellular location">
    <subcellularLocation>
        <location evidence="2">Nucleus</location>
    </subcellularLocation>
</comment>
<evidence type="ECO:0000259" key="3">
    <source>
        <dbReference type="PROSITE" id="PS51320"/>
    </source>
</evidence>
<dbReference type="OrthoDB" id="1937734at2759"/>